<dbReference type="EMBL" id="CABFNB010000033">
    <property type="protein sequence ID" value="VTZ59840.1"/>
    <property type="molecule type" value="Genomic_DNA"/>
</dbReference>
<dbReference type="Pfam" id="PF03894">
    <property type="entry name" value="XFP"/>
    <property type="match status" value="1"/>
</dbReference>
<proteinExistence type="predicted"/>
<name>A0A508WQS8_9HYPH</name>
<sequence>MQGPSVLTINSGSSSIRFALFTTAQSLIRRLHGKIDRVGQHEGSWRSHQVPLANLANDSSHLAVLETWLRSYRPEDLFDEKGRLTAELRALAPDRRMGANPHANGGLLLRDLKLPDFRDYAVDVPAPGKVVSRATRVAGVFLRDVMKLNMAERNFRVFGPDETESNRLSALFEVTSRAITGELVEGDTQIAPDGRVMEVLSEHLCQSGLYRPRSEQESRHHSRLSAARCQHATFGHRPLPAQPQLHQCRRCGKGAGTTVVGHRCRGIALRYRHRCMEMGQQ</sequence>
<protein>
    <recommendedName>
        <fullName evidence="1">Xylulose 5-phosphate/Fructose 6-phosphate phosphoketolase N-terminal domain-containing protein</fullName>
    </recommendedName>
</protein>
<dbReference type="Pfam" id="PF09364">
    <property type="entry name" value="XFP_N"/>
    <property type="match status" value="1"/>
</dbReference>
<feature type="domain" description="Xylulose 5-phosphate/Fructose 6-phosphate phosphoketolase N-terminal" evidence="1">
    <location>
        <begin position="40"/>
        <end position="107"/>
    </location>
</feature>
<evidence type="ECO:0000313" key="2">
    <source>
        <dbReference type="EMBL" id="VTZ59840.1"/>
    </source>
</evidence>
<dbReference type="Proteomes" id="UP000507954">
    <property type="component" value="Unassembled WGS sequence"/>
</dbReference>
<organism evidence="2">
    <name type="scientific">Sinorhizobium medicae</name>
    <dbReference type="NCBI Taxonomy" id="110321"/>
    <lineage>
        <taxon>Bacteria</taxon>
        <taxon>Pseudomonadati</taxon>
        <taxon>Pseudomonadota</taxon>
        <taxon>Alphaproteobacteria</taxon>
        <taxon>Hyphomicrobiales</taxon>
        <taxon>Rhizobiaceae</taxon>
        <taxon>Sinorhizobium/Ensifer group</taxon>
        <taxon>Sinorhizobium</taxon>
    </lineage>
</organism>
<dbReference type="GO" id="GO:0016832">
    <property type="term" value="F:aldehyde-lyase activity"/>
    <property type="evidence" value="ECO:0007669"/>
    <property type="project" value="InterPro"/>
</dbReference>
<dbReference type="GO" id="GO:0005975">
    <property type="term" value="P:carbohydrate metabolic process"/>
    <property type="evidence" value="ECO:0007669"/>
    <property type="project" value="InterPro"/>
</dbReference>
<dbReference type="PANTHER" id="PTHR31273">
    <property type="entry name" value="PHOSPHOKETOLASE-RELATED"/>
    <property type="match status" value="1"/>
</dbReference>
<accession>A0A508WQS8</accession>
<dbReference type="AlphaFoldDB" id="A0A508WQS8"/>
<evidence type="ECO:0000259" key="1">
    <source>
        <dbReference type="Pfam" id="PF09364"/>
    </source>
</evidence>
<dbReference type="InterPro" id="IPR005593">
    <property type="entry name" value="Xul5P/Fru6P_PKetolase"/>
</dbReference>
<dbReference type="PANTHER" id="PTHR31273:SF0">
    <property type="entry name" value="PHOSPHOKETOLASE-RELATED"/>
    <property type="match status" value="1"/>
</dbReference>
<reference evidence="2" key="1">
    <citation type="submission" date="2019-06" db="EMBL/GenBank/DDBJ databases">
        <authorList>
            <person name="Le Quere A."/>
            <person name="Colella S."/>
        </authorList>
    </citation>
    <scope>NUCLEOTIDE SEQUENCE</scope>
    <source>
        <strain evidence="2">EmedicaeMD41</strain>
    </source>
</reference>
<dbReference type="Gene3D" id="3.40.50.970">
    <property type="match status" value="2"/>
</dbReference>
<dbReference type="InterPro" id="IPR018970">
    <property type="entry name" value="Xul5P/Fru6P_PKetolase_N"/>
</dbReference>
<gene>
    <name evidence="2" type="ORF">EMEDMD4_1280027</name>
</gene>